<feature type="signal peptide" evidence="1">
    <location>
        <begin position="1"/>
        <end position="19"/>
    </location>
</feature>
<name>A0A6A6QSE6_9PEZI</name>
<accession>A0A6A6QSE6</accession>
<gene>
    <name evidence="2" type="ORF">BU16DRAFT_617955</name>
</gene>
<feature type="chain" id="PRO_5025593986" evidence="1">
    <location>
        <begin position="20"/>
        <end position="241"/>
    </location>
</feature>
<protein>
    <submittedName>
        <fullName evidence="2">Uncharacterized protein</fullName>
    </submittedName>
</protein>
<dbReference type="Proteomes" id="UP000799750">
    <property type="component" value="Unassembled WGS sequence"/>
</dbReference>
<evidence type="ECO:0000313" key="3">
    <source>
        <dbReference type="Proteomes" id="UP000799750"/>
    </source>
</evidence>
<dbReference type="EMBL" id="MU004189">
    <property type="protein sequence ID" value="KAF2495086.1"/>
    <property type="molecule type" value="Genomic_DNA"/>
</dbReference>
<dbReference type="AlphaFoldDB" id="A0A6A6QSE6"/>
<reference evidence="2" key="1">
    <citation type="journal article" date="2020" name="Stud. Mycol.">
        <title>101 Dothideomycetes genomes: a test case for predicting lifestyles and emergence of pathogens.</title>
        <authorList>
            <person name="Haridas S."/>
            <person name="Albert R."/>
            <person name="Binder M."/>
            <person name="Bloem J."/>
            <person name="Labutti K."/>
            <person name="Salamov A."/>
            <person name="Andreopoulos B."/>
            <person name="Baker S."/>
            <person name="Barry K."/>
            <person name="Bills G."/>
            <person name="Bluhm B."/>
            <person name="Cannon C."/>
            <person name="Castanera R."/>
            <person name="Culley D."/>
            <person name="Daum C."/>
            <person name="Ezra D."/>
            <person name="Gonzalez J."/>
            <person name="Henrissat B."/>
            <person name="Kuo A."/>
            <person name="Liang C."/>
            <person name="Lipzen A."/>
            <person name="Lutzoni F."/>
            <person name="Magnuson J."/>
            <person name="Mondo S."/>
            <person name="Nolan M."/>
            <person name="Ohm R."/>
            <person name="Pangilinan J."/>
            <person name="Park H.-J."/>
            <person name="Ramirez L."/>
            <person name="Alfaro M."/>
            <person name="Sun H."/>
            <person name="Tritt A."/>
            <person name="Yoshinaga Y."/>
            <person name="Zwiers L.-H."/>
            <person name="Turgeon B."/>
            <person name="Goodwin S."/>
            <person name="Spatafora J."/>
            <person name="Crous P."/>
            <person name="Grigoriev I."/>
        </authorList>
    </citation>
    <scope>NUCLEOTIDE SEQUENCE</scope>
    <source>
        <strain evidence="2">CBS 269.34</strain>
    </source>
</reference>
<proteinExistence type="predicted"/>
<evidence type="ECO:0000313" key="2">
    <source>
        <dbReference type="EMBL" id="KAF2495086.1"/>
    </source>
</evidence>
<dbReference type="OrthoDB" id="3538878at2759"/>
<keyword evidence="1" id="KW-0732">Signal</keyword>
<sequence>MRVTVIIHLLTLLAPLAVAFPSFNDAATPVKRNLIPDPVRPFTVKAFVSPHPEGEGLSGYNLIARHGLFYLSKTGRSDFKCKPLHRDCGPDVVIFVTGQGEAFLDVLIPGIQQLYIDPASGALSYSPAPFSKFFPAAGITPFFTHMGSNPAGLVATDQNGTLRNSPATFNFIGSGYAANGYWFACKVPGGDDYQVFTYLTGFQFEDCESGIVLAALDFVGQPYIWEFLIYSSTIRHPPKKR</sequence>
<keyword evidence="3" id="KW-1185">Reference proteome</keyword>
<organism evidence="2 3">
    <name type="scientific">Lophium mytilinum</name>
    <dbReference type="NCBI Taxonomy" id="390894"/>
    <lineage>
        <taxon>Eukaryota</taxon>
        <taxon>Fungi</taxon>
        <taxon>Dikarya</taxon>
        <taxon>Ascomycota</taxon>
        <taxon>Pezizomycotina</taxon>
        <taxon>Dothideomycetes</taxon>
        <taxon>Pleosporomycetidae</taxon>
        <taxon>Mytilinidiales</taxon>
        <taxon>Mytilinidiaceae</taxon>
        <taxon>Lophium</taxon>
    </lineage>
</organism>
<evidence type="ECO:0000256" key="1">
    <source>
        <dbReference type="SAM" id="SignalP"/>
    </source>
</evidence>